<dbReference type="InterPro" id="IPR017946">
    <property type="entry name" value="PLC-like_Pdiesterase_TIM-brl"/>
</dbReference>
<dbReference type="Gene3D" id="3.20.20.190">
    <property type="entry name" value="Phosphatidylinositol (PI) phosphodiesterase"/>
    <property type="match status" value="2"/>
</dbReference>
<accession>A0ABD3D4H9</accession>
<dbReference type="EC" id="3.1.4.46" evidence="2"/>
<reference evidence="12" key="1">
    <citation type="journal article" date="2024" name="IScience">
        <title>Strigolactones Initiate the Formation of Haustorium-like Structures in Castilleja.</title>
        <authorList>
            <person name="Buerger M."/>
            <person name="Peterson D."/>
            <person name="Chory J."/>
        </authorList>
    </citation>
    <scope>NUCLEOTIDE SEQUENCE [LARGE SCALE GENOMIC DNA]</scope>
</reference>
<evidence type="ECO:0000256" key="2">
    <source>
        <dbReference type="ARBA" id="ARBA00012247"/>
    </source>
</evidence>
<keyword evidence="12" id="KW-1185">Reference proteome</keyword>
<evidence type="ECO:0000256" key="3">
    <source>
        <dbReference type="ARBA" id="ARBA00022729"/>
    </source>
</evidence>
<feature type="region of interest" description="Disordered" evidence="8">
    <location>
        <begin position="711"/>
        <end position="749"/>
    </location>
</feature>
<dbReference type="PROSITE" id="PS51704">
    <property type="entry name" value="GP_PDE"/>
    <property type="match status" value="2"/>
</dbReference>
<dbReference type="GO" id="GO:0008889">
    <property type="term" value="F:glycerophosphodiester phosphodiesterase activity"/>
    <property type="evidence" value="ECO:0007669"/>
    <property type="project" value="UniProtKB-EC"/>
</dbReference>
<evidence type="ECO:0000256" key="5">
    <source>
        <dbReference type="ARBA" id="ARBA00022801"/>
    </source>
</evidence>
<protein>
    <recommendedName>
        <fullName evidence="2">glycerophosphodiester phosphodiesterase</fullName>
        <ecNumber evidence="2">3.1.4.46</ecNumber>
    </recommendedName>
</protein>
<gene>
    <name evidence="11" type="ORF">CASFOL_019018</name>
</gene>
<dbReference type="Proteomes" id="UP001632038">
    <property type="component" value="Unassembled WGS sequence"/>
</dbReference>
<evidence type="ECO:0000313" key="12">
    <source>
        <dbReference type="Proteomes" id="UP001632038"/>
    </source>
</evidence>
<dbReference type="GO" id="GO:0006071">
    <property type="term" value="P:glycerol metabolic process"/>
    <property type="evidence" value="ECO:0007669"/>
    <property type="project" value="UniProtKB-KW"/>
</dbReference>
<name>A0ABD3D4H9_9LAMI</name>
<evidence type="ECO:0000256" key="7">
    <source>
        <dbReference type="ARBA" id="ARBA00047512"/>
    </source>
</evidence>
<evidence type="ECO:0000256" key="8">
    <source>
        <dbReference type="SAM" id="MobiDB-lite"/>
    </source>
</evidence>
<proteinExistence type="inferred from homology"/>
<dbReference type="PANTHER" id="PTHR43620:SF7">
    <property type="entry name" value="GLYCEROPHOSPHODIESTER PHOSPHODIESTERASE GDPD5-RELATED"/>
    <property type="match status" value="1"/>
</dbReference>
<feature type="domain" description="GP-PDE" evidence="10">
    <location>
        <begin position="47"/>
        <end position="355"/>
    </location>
</feature>
<comment type="similarity">
    <text evidence="1">Belongs to the glycerophosphoryl diester phosphodiesterase family.</text>
</comment>
<dbReference type="CDD" id="cd08603">
    <property type="entry name" value="GDPD_SHV3_repeat_1"/>
    <property type="match status" value="1"/>
</dbReference>
<dbReference type="Pfam" id="PF03009">
    <property type="entry name" value="GDPD"/>
    <property type="match status" value="2"/>
</dbReference>
<dbReference type="FunFam" id="3.20.20.190:FF:000011">
    <property type="entry name" value="Glycerophosphodiester phosphodiesterase GDPDL3"/>
    <property type="match status" value="1"/>
</dbReference>
<dbReference type="SUPFAM" id="SSF51695">
    <property type="entry name" value="PLC-like phosphodiesterases"/>
    <property type="match status" value="2"/>
</dbReference>
<keyword evidence="6" id="KW-0325">Glycoprotein</keyword>
<dbReference type="EMBL" id="JAVIJP010000026">
    <property type="protein sequence ID" value="KAL3636719.1"/>
    <property type="molecule type" value="Genomic_DNA"/>
</dbReference>
<organism evidence="11 12">
    <name type="scientific">Castilleja foliolosa</name>
    <dbReference type="NCBI Taxonomy" id="1961234"/>
    <lineage>
        <taxon>Eukaryota</taxon>
        <taxon>Viridiplantae</taxon>
        <taxon>Streptophyta</taxon>
        <taxon>Embryophyta</taxon>
        <taxon>Tracheophyta</taxon>
        <taxon>Spermatophyta</taxon>
        <taxon>Magnoliopsida</taxon>
        <taxon>eudicotyledons</taxon>
        <taxon>Gunneridae</taxon>
        <taxon>Pentapetalae</taxon>
        <taxon>asterids</taxon>
        <taxon>lamiids</taxon>
        <taxon>Lamiales</taxon>
        <taxon>Orobanchaceae</taxon>
        <taxon>Pedicularideae</taxon>
        <taxon>Castillejinae</taxon>
        <taxon>Castilleja</taxon>
    </lineage>
</organism>
<evidence type="ECO:0000313" key="11">
    <source>
        <dbReference type="EMBL" id="KAL3636719.1"/>
    </source>
</evidence>
<feature type="chain" id="PRO_5044886912" description="glycerophosphodiester phosphodiesterase" evidence="9">
    <location>
        <begin position="30"/>
        <end position="771"/>
    </location>
</feature>
<comment type="catalytic activity">
    <reaction evidence="7">
        <text>a sn-glycero-3-phosphodiester + H2O = an alcohol + sn-glycerol 3-phosphate + H(+)</text>
        <dbReference type="Rhea" id="RHEA:12969"/>
        <dbReference type="ChEBI" id="CHEBI:15377"/>
        <dbReference type="ChEBI" id="CHEBI:15378"/>
        <dbReference type="ChEBI" id="CHEBI:30879"/>
        <dbReference type="ChEBI" id="CHEBI:57597"/>
        <dbReference type="ChEBI" id="CHEBI:83408"/>
        <dbReference type="EC" id="3.1.4.46"/>
    </reaction>
</comment>
<evidence type="ECO:0000256" key="1">
    <source>
        <dbReference type="ARBA" id="ARBA00007277"/>
    </source>
</evidence>
<evidence type="ECO:0000259" key="10">
    <source>
        <dbReference type="PROSITE" id="PS51704"/>
    </source>
</evidence>
<dbReference type="InterPro" id="IPR030395">
    <property type="entry name" value="GP_PDE_dom"/>
</dbReference>
<keyword evidence="5" id="KW-0378">Hydrolase</keyword>
<keyword evidence="4" id="KW-0319">Glycerol metabolism</keyword>
<evidence type="ECO:0000256" key="9">
    <source>
        <dbReference type="SAM" id="SignalP"/>
    </source>
</evidence>
<feature type="signal peptide" evidence="9">
    <location>
        <begin position="1"/>
        <end position="29"/>
    </location>
</feature>
<evidence type="ECO:0000256" key="6">
    <source>
        <dbReference type="ARBA" id="ARBA00023180"/>
    </source>
</evidence>
<keyword evidence="3 9" id="KW-0732">Signal</keyword>
<feature type="domain" description="GP-PDE" evidence="10">
    <location>
        <begin position="371"/>
        <end position="673"/>
    </location>
</feature>
<comment type="caution">
    <text evidence="11">The sequence shown here is derived from an EMBL/GenBank/DDBJ whole genome shotgun (WGS) entry which is preliminary data.</text>
</comment>
<evidence type="ECO:0000256" key="4">
    <source>
        <dbReference type="ARBA" id="ARBA00022798"/>
    </source>
</evidence>
<dbReference type="AlphaFoldDB" id="A0ABD3D4H9"/>
<dbReference type="PANTHER" id="PTHR43620">
    <property type="entry name" value="GLYCEROPHOSPHORYL DIESTER PHOSPHODIESTERASE"/>
    <property type="match status" value="1"/>
</dbReference>
<sequence length="771" mass="84439">MAPEMWKLRSVFGLLYFVLLCSSAALVAGQRSSTRRSLWQTLRGDQPIVAARGGFSGVFPDSSSSAYSFAPQMSLPTTLLWCDVQLTRDGQGICFPDIRLENATDISNFYPRRRSTYDVNSVSTTGFFAVDFTLDELERINLVQRIYSRPPNFDGQQILTVLSVAFPPQPPGSPPLAPGMWLSIPYDTFFSQHNQTMRTYIPALLRNVTAAYISSPEVGFLRAMSSTANRRIPNVPKRVFQFLDPAAVEPTTNQTYGSLLTNFTSIRAFADGILVPKTYIWPVNPSQYLLDHTSIVVDAHRAGLEVFASGFANDLPLPYNYSYDPVSEYLSFIDNRQFSVDGVVTDFPVTPSATIDCYAFRSRNDTIFANISIISNEGSSTDYPGCTDLAYTKAVSDGVDILDCPVQITSDGIPICFGSINVRDRTNAAQSEFLNRATNNPELNIVDGIFTYNLTWEDIQSLRPAIYNPYGANYTLYRNPNARAAGSFMRLSDFLAYVNNQSSVSGVLITIENAAYLAANQSLGVTDAVLSSLSDAGYNNRTTKRVMIRSSDSAVLTYIKRSSNYELVYLVDGDVRDISNGTISDIQGFASSVVLSKKSIYPNEGGFVITETNVVEKLQASGLLVYVELFRNEFVSQSWDYFSDAYVELNTFIYGKGIDGVITDAPAAADRFRRNRCLGYDVSRTPSYMLPIPPGGLVPFMSALPPAEAPNPVLSENDVSEPPLPSVAERPPTTNSSIPPTPAPPSGGQPTLVASTLLSGISILLAAFVLC</sequence>